<dbReference type="OrthoDB" id="67297at2"/>
<dbReference type="RefSeq" id="WP_110886831.1">
    <property type="nucleotide sequence ID" value="NZ_QJSX01000007.1"/>
</dbReference>
<dbReference type="SUPFAM" id="SSF143990">
    <property type="entry name" value="YbiA-like"/>
    <property type="match status" value="1"/>
</dbReference>
<reference evidence="4 5" key="1">
    <citation type="submission" date="2018-06" db="EMBL/GenBank/DDBJ databases">
        <title>Genomic Encyclopedia of Type Strains, Phase IV (KMG-IV): sequencing the most valuable type-strain genomes for metagenomic binning, comparative biology and taxonomic classification.</title>
        <authorList>
            <person name="Goeker M."/>
        </authorList>
    </citation>
    <scope>NUCLEOTIDE SEQUENCE [LARGE SCALE GENOMIC DNA]</scope>
    <source>
        <strain evidence="4 5">DSM 18048</strain>
    </source>
</reference>
<comment type="catalytic activity">
    <reaction evidence="2">
        <text>2,5-diamino-6-hydroxy-4-(5-phosphoribosylamino)-pyrimidine + H2O = 2,5,6-triamino-4-hydroxypyrimidine + D-ribose 5-phosphate</text>
        <dbReference type="Rhea" id="RHEA:23436"/>
        <dbReference type="ChEBI" id="CHEBI:15377"/>
        <dbReference type="ChEBI" id="CHEBI:58614"/>
        <dbReference type="ChEBI" id="CHEBI:78346"/>
        <dbReference type="ChEBI" id="CHEBI:137796"/>
    </reaction>
</comment>
<dbReference type="InterPro" id="IPR012816">
    <property type="entry name" value="NADAR"/>
</dbReference>
<dbReference type="NCBIfam" id="TIGR02464">
    <property type="entry name" value="ribofla_fusion"/>
    <property type="match status" value="1"/>
</dbReference>
<name>A0A318S6U4_9DEIO</name>
<comment type="caution">
    <text evidence="4">The sequence shown here is derived from an EMBL/GenBank/DDBJ whole genome shotgun (WGS) entry which is preliminary data.</text>
</comment>
<dbReference type="Gene3D" id="1.10.357.40">
    <property type="entry name" value="YbiA-like"/>
    <property type="match status" value="1"/>
</dbReference>
<proteinExistence type="predicted"/>
<gene>
    <name evidence="4" type="ORF">DES52_107191</name>
</gene>
<accession>A0A318S6U4</accession>
<evidence type="ECO:0000313" key="4">
    <source>
        <dbReference type="EMBL" id="PYE53933.1"/>
    </source>
</evidence>
<sequence length="159" mass="18194">MTTDDIVFFYRTAHPFSNFHPSVFVVQGVTYHWAEQFIMHRKAVQFGDFETAEAILHARNPGECKQLGRRVRPYDDAVWASVRESVAFDACLHKFTQNEKLRAALLATRDALLVEASPTDRIWGVGFSEQDALANRDRWGENLLGIALMRVRDTLREAP</sequence>
<evidence type="ECO:0000256" key="2">
    <source>
        <dbReference type="ARBA" id="ARBA00000751"/>
    </source>
</evidence>
<comment type="catalytic activity">
    <reaction evidence="1">
        <text>5-amino-6-(5-phospho-D-ribosylamino)uracil + H2O = 5,6-diaminouracil + D-ribose 5-phosphate</text>
        <dbReference type="Rhea" id="RHEA:55020"/>
        <dbReference type="ChEBI" id="CHEBI:15377"/>
        <dbReference type="ChEBI" id="CHEBI:46252"/>
        <dbReference type="ChEBI" id="CHEBI:58453"/>
        <dbReference type="ChEBI" id="CHEBI:78346"/>
    </reaction>
</comment>
<dbReference type="CDD" id="cd15457">
    <property type="entry name" value="NADAR"/>
    <property type="match status" value="1"/>
</dbReference>
<dbReference type="Pfam" id="PF08719">
    <property type="entry name" value="NADAR"/>
    <property type="match status" value="1"/>
</dbReference>
<dbReference type="AlphaFoldDB" id="A0A318S6U4"/>
<keyword evidence="5" id="KW-1185">Reference proteome</keyword>
<organism evidence="4 5">
    <name type="scientific">Deinococcus yavapaiensis KR-236</name>
    <dbReference type="NCBI Taxonomy" id="694435"/>
    <lineage>
        <taxon>Bacteria</taxon>
        <taxon>Thermotogati</taxon>
        <taxon>Deinococcota</taxon>
        <taxon>Deinococci</taxon>
        <taxon>Deinococcales</taxon>
        <taxon>Deinococcaceae</taxon>
        <taxon>Deinococcus</taxon>
    </lineage>
</organism>
<evidence type="ECO:0000259" key="3">
    <source>
        <dbReference type="Pfam" id="PF08719"/>
    </source>
</evidence>
<protein>
    <recommendedName>
        <fullName evidence="3">NADAR domain-containing protein</fullName>
    </recommendedName>
</protein>
<feature type="domain" description="NADAR" evidence="3">
    <location>
        <begin position="8"/>
        <end position="156"/>
    </location>
</feature>
<evidence type="ECO:0000313" key="5">
    <source>
        <dbReference type="Proteomes" id="UP000248326"/>
    </source>
</evidence>
<evidence type="ECO:0000256" key="1">
    <source>
        <dbReference type="ARBA" id="ARBA00000022"/>
    </source>
</evidence>
<dbReference type="Proteomes" id="UP000248326">
    <property type="component" value="Unassembled WGS sequence"/>
</dbReference>
<dbReference type="InterPro" id="IPR037238">
    <property type="entry name" value="YbiA-like_sf"/>
</dbReference>
<dbReference type="EMBL" id="QJSX01000007">
    <property type="protein sequence ID" value="PYE53933.1"/>
    <property type="molecule type" value="Genomic_DNA"/>
</dbReference>